<proteinExistence type="predicted"/>
<protein>
    <submittedName>
        <fullName evidence="2">DUF4034 domain-containing protein</fullName>
    </submittedName>
</protein>
<accession>A0ABR8UFV1</accession>
<evidence type="ECO:0000313" key="2">
    <source>
        <dbReference type="EMBL" id="MBD7986890.1"/>
    </source>
</evidence>
<feature type="signal peptide" evidence="1">
    <location>
        <begin position="1"/>
        <end position="22"/>
    </location>
</feature>
<evidence type="ECO:0000313" key="3">
    <source>
        <dbReference type="Proteomes" id="UP000647183"/>
    </source>
</evidence>
<dbReference type="Proteomes" id="UP000647183">
    <property type="component" value="Unassembled WGS sequence"/>
</dbReference>
<feature type="chain" id="PRO_5046187048" evidence="1">
    <location>
        <begin position="23"/>
        <end position="533"/>
    </location>
</feature>
<dbReference type="Gene3D" id="1.25.40.10">
    <property type="entry name" value="Tetratricopeptide repeat domain"/>
    <property type="match status" value="1"/>
</dbReference>
<keyword evidence="3" id="KW-1185">Reference proteome</keyword>
<name>A0ABR8UFV1_9GAMM</name>
<dbReference type="EMBL" id="JACSQJ010000001">
    <property type="protein sequence ID" value="MBD7986890.1"/>
    <property type="molecule type" value="Genomic_DNA"/>
</dbReference>
<comment type="caution">
    <text evidence="2">The sequence shown here is derived from an EMBL/GenBank/DDBJ whole genome shotgun (WGS) entry which is preliminary data.</text>
</comment>
<dbReference type="RefSeq" id="WP_191728132.1">
    <property type="nucleotide sequence ID" value="NZ_JACSQJ010000001.1"/>
</dbReference>
<reference evidence="2 3" key="1">
    <citation type="submission" date="2020-08" db="EMBL/GenBank/DDBJ databases">
        <title>A Genomic Blueprint of the Chicken Gut Microbiome.</title>
        <authorList>
            <person name="Gilroy R."/>
            <person name="Ravi A."/>
            <person name="Getino M."/>
            <person name="Pursley I."/>
            <person name="Horton D.L."/>
            <person name="Alikhan N.-F."/>
            <person name="Baker D."/>
            <person name="Gharbi K."/>
            <person name="Hall N."/>
            <person name="Watson M."/>
            <person name="Adriaenssens E.M."/>
            <person name="Foster-Nyarko E."/>
            <person name="Jarju S."/>
            <person name="Secka A."/>
            <person name="Antonio M."/>
            <person name="Oren A."/>
            <person name="Chaudhuri R."/>
            <person name="La Ragione R.M."/>
            <person name="Hildebrand F."/>
            <person name="Pallen M.J."/>
        </authorList>
    </citation>
    <scope>NUCLEOTIDE SEQUENCE [LARGE SCALE GENOMIC DNA]</scope>
    <source>
        <strain evidence="2 3">Sa2BVA3</strain>
    </source>
</reference>
<evidence type="ECO:0000256" key="1">
    <source>
        <dbReference type="SAM" id="SignalP"/>
    </source>
</evidence>
<sequence length="533" mass="58350">MDARIRAALACVALAACLAGHAAEPSGPLPPIPDRPEAAQFGSAPTPWREHLMAVRAVQDIEDPLERCLAWPDLPGNQWPAGHIEAHCRYHFTPVPSPADVDALLAAGRVADLEAQLAARFEGHGRAHHPDESVHRFFHAFTWSGDTLKGREADRITRRWLELAPDSAFALVARATMLKSRGWEARGSAWAKDTTPAQFDGMRQLFGEAVPLYRRALEIEPGLTDAHIGLVSISTSTVGGSEARLVDDARRVAPGCAEVALEFMEALEPKWGGSYEAMLAYAKVLEPEVTASPLIANQLSAPFVVAIDAMHRRDEFTAEAAQSIDGILAMSSNEAMLGLAATANFRRSDGTDVEDDKAAALLLQAQRFKPLTAFQGRRLGQYLVQREPEWALRVLAAALALEPDSAWGHYHLGGANYNSRRFEEAEKHYLLAARDPDRAGPALVELVGMWMLHAGLAPDDAVRRAGPHLDELLRRHPGHARAQLFALMRDSHLYGQVDRSRLEEWLLIADAADPVQKAMIDNFRAALEADPRS</sequence>
<dbReference type="SUPFAM" id="SSF48452">
    <property type="entry name" value="TPR-like"/>
    <property type="match status" value="1"/>
</dbReference>
<keyword evidence="1" id="KW-0732">Signal</keyword>
<dbReference type="PROSITE" id="PS51257">
    <property type="entry name" value="PROKAR_LIPOPROTEIN"/>
    <property type="match status" value="1"/>
</dbReference>
<organism evidence="2 3">
    <name type="scientific">Luteimonas colneyensis</name>
    <dbReference type="NCBI Taxonomy" id="2762230"/>
    <lineage>
        <taxon>Bacteria</taxon>
        <taxon>Pseudomonadati</taxon>
        <taxon>Pseudomonadota</taxon>
        <taxon>Gammaproteobacteria</taxon>
        <taxon>Lysobacterales</taxon>
        <taxon>Lysobacteraceae</taxon>
        <taxon>Luteimonas</taxon>
    </lineage>
</organism>
<gene>
    <name evidence="2" type="ORF">H9645_02460</name>
</gene>
<dbReference type="InterPro" id="IPR011990">
    <property type="entry name" value="TPR-like_helical_dom_sf"/>
</dbReference>